<organism evidence="2 3">
    <name type="scientific">Candidatus Collierbacteria bacterium GW2011_GWA2_46_26</name>
    <dbReference type="NCBI Taxonomy" id="1618381"/>
    <lineage>
        <taxon>Bacteria</taxon>
        <taxon>Candidatus Collieribacteriota</taxon>
    </lineage>
</organism>
<dbReference type="Proteomes" id="UP000034794">
    <property type="component" value="Unassembled WGS sequence"/>
</dbReference>
<comment type="caution">
    <text evidence="2">The sequence shown here is derived from an EMBL/GenBank/DDBJ whole genome shotgun (WGS) entry which is preliminary data.</text>
</comment>
<feature type="transmembrane region" description="Helical" evidence="1">
    <location>
        <begin position="6"/>
        <end position="30"/>
    </location>
</feature>
<dbReference type="EMBL" id="LCMI01000003">
    <property type="protein sequence ID" value="KKU33514.1"/>
    <property type="molecule type" value="Genomic_DNA"/>
</dbReference>
<dbReference type="AlphaFoldDB" id="A0A0G1PL25"/>
<keyword evidence="1" id="KW-0812">Transmembrane</keyword>
<keyword evidence="1" id="KW-0472">Membrane</keyword>
<reference evidence="2 3" key="1">
    <citation type="journal article" date="2015" name="Nature">
        <title>rRNA introns, odd ribosomes, and small enigmatic genomes across a large radiation of phyla.</title>
        <authorList>
            <person name="Brown C.T."/>
            <person name="Hug L.A."/>
            <person name="Thomas B.C."/>
            <person name="Sharon I."/>
            <person name="Castelle C.J."/>
            <person name="Singh A."/>
            <person name="Wilkins M.J."/>
            <person name="Williams K.H."/>
            <person name="Banfield J.F."/>
        </authorList>
    </citation>
    <scope>NUCLEOTIDE SEQUENCE [LARGE SCALE GENOMIC DNA]</scope>
</reference>
<evidence type="ECO:0000313" key="2">
    <source>
        <dbReference type="EMBL" id="KKU33514.1"/>
    </source>
</evidence>
<keyword evidence="1" id="KW-1133">Transmembrane helix</keyword>
<proteinExistence type="predicted"/>
<gene>
    <name evidence="2" type="ORF">UX47_C0003G0037</name>
</gene>
<accession>A0A0G1PL25</accession>
<evidence type="ECO:0000313" key="3">
    <source>
        <dbReference type="Proteomes" id="UP000034794"/>
    </source>
</evidence>
<sequence length="167" mass="18563">MVYIALLTPFIAFTLYFLGISMFVVLKLSWIKADQVRVDREAEAVSKEMTANNELLKKFVLAKYILGKIESLNTGKFRYKEYLDQLVGLLPEGTVLKNVDFSNKGWISVATSISGMSALRLLESNLSSAEKLSSTAFSSVFIEGVSRDKAGLYQAKLQFEITNNAGK</sequence>
<evidence type="ECO:0008006" key="4">
    <source>
        <dbReference type="Google" id="ProtNLM"/>
    </source>
</evidence>
<evidence type="ECO:0000256" key="1">
    <source>
        <dbReference type="SAM" id="Phobius"/>
    </source>
</evidence>
<protein>
    <recommendedName>
        <fullName evidence="4">Fimbrial assembly family protein</fullName>
    </recommendedName>
</protein>
<name>A0A0G1PL25_9BACT</name>